<name>A0AB34FPL5_9HYPO</name>
<organism evidence="2 3">
    <name type="scientific">Purpureocillium lavendulum</name>
    <dbReference type="NCBI Taxonomy" id="1247861"/>
    <lineage>
        <taxon>Eukaryota</taxon>
        <taxon>Fungi</taxon>
        <taxon>Dikarya</taxon>
        <taxon>Ascomycota</taxon>
        <taxon>Pezizomycotina</taxon>
        <taxon>Sordariomycetes</taxon>
        <taxon>Hypocreomycetidae</taxon>
        <taxon>Hypocreales</taxon>
        <taxon>Ophiocordycipitaceae</taxon>
        <taxon>Purpureocillium</taxon>
    </lineage>
</organism>
<gene>
    <name evidence="2" type="ORF">O9K51_07120</name>
</gene>
<evidence type="ECO:0000313" key="2">
    <source>
        <dbReference type="EMBL" id="KAJ6441324.1"/>
    </source>
</evidence>
<keyword evidence="3" id="KW-1185">Reference proteome</keyword>
<reference evidence="2" key="1">
    <citation type="submission" date="2023-01" db="EMBL/GenBank/DDBJ databases">
        <title>The growth and conidiation of Purpureocillium lavendulum are regulated by nitrogen source and histone H3K14 acetylation.</title>
        <authorList>
            <person name="Tang P."/>
            <person name="Han J."/>
            <person name="Zhang C."/>
            <person name="Tang P."/>
            <person name="Qi F."/>
            <person name="Zhang K."/>
            <person name="Liang L."/>
        </authorList>
    </citation>
    <scope>NUCLEOTIDE SEQUENCE</scope>
    <source>
        <strain evidence="2">YMF1.00683</strain>
    </source>
</reference>
<evidence type="ECO:0000256" key="1">
    <source>
        <dbReference type="SAM" id="Phobius"/>
    </source>
</evidence>
<accession>A0AB34FPL5</accession>
<evidence type="ECO:0000313" key="3">
    <source>
        <dbReference type="Proteomes" id="UP001163105"/>
    </source>
</evidence>
<dbReference type="EMBL" id="JAQHRD010000005">
    <property type="protein sequence ID" value="KAJ6441324.1"/>
    <property type="molecule type" value="Genomic_DNA"/>
</dbReference>
<comment type="caution">
    <text evidence="2">The sequence shown here is derived from an EMBL/GenBank/DDBJ whole genome shotgun (WGS) entry which is preliminary data.</text>
</comment>
<protein>
    <submittedName>
        <fullName evidence="2">Uncharacterized protein</fullName>
    </submittedName>
</protein>
<dbReference type="AlphaFoldDB" id="A0AB34FPL5"/>
<proteinExistence type="predicted"/>
<keyword evidence="1" id="KW-0472">Membrane</keyword>
<keyword evidence="1" id="KW-0812">Transmembrane</keyword>
<dbReference type="Proteomes" id="UP001163105">
    <property type="component" value="Unassembled WGS sequence"/>
</dbReference>
<keyword evidence="1" id="KW-1133">Transmembrane helix</keyword>
<feature type="transmembrane region" description="Helical" evidence="1">
    <location>
        <begin position="40"/>
        <end position="62"/>
    </location>
</feature>
<sequence>MAPLRYSIVRGDWYDFRVPRDASHAGDSSKGRANGSCERWLLVGVLVSLSPLVLVVLVVVQLRPPLLQAGVWCCNDASDGASRDPWACAGGRVAKAGG</sequence>